<comment type="caution">
    <text evidence="6">The sequence shown here is derived from an EMBL/GenBank/DDBJ whole genome shotgun (WGS) entry which is preliminary data.</text>
</comment>
<dbReference type="Proteomes" id="UP001474421">
    <property type="component" value="Unassembled WGS sequence"/>
</dbReference>
<feature type="domain" description="C-type lectin" evidence="5">
    <location>
        <begin position="35"/>
        <end position="160"/>
    </location>
</feature>
<name>A0AAW1BE90_CROAD</name>
<feature type="signal peptide" evidence="4">
    <location>
        <begin position="1"/>
        <end position="23"/>
    </location>
</feature>
<dbReference type="EMBL" id="JAOTOJ010000006">
    <property type="protein sequence ID" value="KAK9400309.1"/>
    <property type="molecule type" value="Genomic_DNA"/>
</dbReference>
<keyword evidence="3" id="KW-1015">Disulfide bond</keyword>
<dbReference type="Gene3D" id="3.10.100.10">
    <property type="entry name" value="Mannose-Binding Protein A, subunit A"/>
    <property type="match status" value="1"/>
</dbReference>
<dbReference type="SMART" id="SM00034">
    <property type="entry name" value="CLECT"/>
    <property type="match status" value="1"/>
</dbReference>
<proteinExistence type="predicted"/>
<feature type="chain" id="PRO_5043329197" evidence="4">
    <location>
        <begin position="24"/>
        <end position="168"/>
    </location>
</feature>
<keyword evidence="7" id="KW-1185">Reference proteome</keyword>
<evidence type="ECO:0000259" key="5">
    <source>
        <dbReference type="PROSITE" id="PS50041"/>
    </source>
</evidence>
<evidence type="ECO:0000256" key="3">
    <source>
        <dbReference type="ARBA" id="ARBA00023157"/>
    </source>
</evidence>
<evidence type="ECO:0000256" key="2">
    <source>
        <dbReference type="ARBA" id="ARBA00022525"/>
    </source>
</evidence>
<gene>
    <name evidence="6" type="ORF">NXF25_013328</name>
</gene>
<accession>A0AAW1BE90</accession>
<dbReference type="SUPFAM" id="SSF56436">
    <property type="entry name" value="C-type lectin-like"/>
    <property type="match status" value="1"/>
</dbReference>
<evidence type="ECO:0000256" key="4">
    <source>
        <dbReference type="SAM" id="SignalP"/>
    </source>
</evidence>
<dbReference type="PANTHER" id="PTHR22803">
    <property type="entry name" value="MANNOSE, PHOSPHOLIPASE, LECTIN RECEPTOR RELATED"/>
    <property type="match status" value="1"/>
</dbReference>
<sequence>MRTILLVCIGLLLPIYLLHRCDAETEICPPRWMTSRGACYSIFCEKRTWAEAERDCRKYGKRAHLASILDEKETTAVSDYIVSLLMKNLGPIWIGMFYKGKNSPQGDWGWKDTYKAVYYNWAQALPEVSENRNYCVYLVGNEYKYWKETDCKQRFGYICKYELKYQHR</sequence>
<keyword evidence="4" id="KW-0732">Signal</keyword>
<evidence type="ECO:0000313" key="6">
    <source>
        <dbReference type="EMBL" id="KAK9400309.1"/>
    </source>
</evidence>
<keyword evidence="2" id="KW-0964">Secreted</keyword>
<dbReference type="GO" id="GO:0005576">
    <property type="term" value="C:extracellular region"/>
    <property type="evidence" value="ECO:0007669"/>
    <property type="project" value="UniProtKB-SubCell"/>
</dbReference>
<protein>
    <submittedName>
        <fullName evidence="6">C-type lectin</fullName>
    </submittedName>
</protein>
<dbReference type="InterPro" id="IPR001304">
    <property type="entry name" value="C-type_lectin-like"/>
</dbReference>
<organism evidence="6 7">
    <name type="scientific">Crotalus adamanteus</name>
    <name type="common">Eastern diamondback rattlesnake</name>
    <dbReference type="NCBI Taxonomy" id="8729"/>
    <lineage>
        <taxon>Eukaryota</taxon>
        <taxon>Metazoa</taxon>
        <taxon>Chordata</taxon>
        <taxon>Craniata</taxon>
        <taxon>Vertebrata</taxon>
        <taxon>Euteleostomi</taxon>
        <taxon>Lepidosauria</taxon>
        <taxon>Squamata</taxon>
        <taxon>Bifurcata</taxon>
        <taxon>Unidentata</taxon>
        <taxon>Episquamata</taxon>
        <taxon>Toxicofera</taxon>
        <taxon>Serpentes</taxon>
        <taxon>Colubroidea</taxon>
        <taxon>Viperidae</taxon>
        <taxon>Crotalinae</taxon>
        <taxon>Crotalus</taxon>
    </lineage>
</organism>
<dbReference type="AlphaFoldDB" id="A0AAW1BE90"/>
<dbReference type="InterPro" id="IPR050111">
    <property type="entry name" value="C-type_lectin/snaclec_domain"/>
</dbReference>
<dbReference type="Pfam" id="PF00059">
    <property type="entry name" value="Lectin_C"/>
    <property type="match status" value="1"/>
</dbReference>
<reference evidence="6 7" key="1">
    <citation type="journal article" date="2024" name="Proc. Natl. Acad. Sci. U.S.A.">
        <title>The genetic regulatory architecture and epigenomic basis for age-related changes in rattlesnake venom.</title>
        <authorList>
            <person name="Hogan M.P."/>
            <person name="Holding M.L."/>
            <person name="Nystrom G.S."/>
            <person name="Colston T.J."/>
            <person name="Bartlett D.A."/>
            <person name="Mason A.J."/>
            <person name="Ellsworth S.A."/>
            <person name="Rautsaw R.M."/>
            <person name="Lawrence K.C."/>
            <person name="Strickland J.L."/>
            <person name="He B."/>
            <person name="Fraser P."/>
            <person name="Margres M.J."/>
            <person name="Gilbert D.M."/>
            <person name="Gibbs H.L."/>
            <person name="Parkinson C.L."/>
            <person name="Rokyta D.R."/>
        </authorList>
    </citation>
    <scope>NUCLEOTIDE SEQUENCE [LARGE SCALE GENOMIC DNA]</scope>
    <source>
        <strain evidence="6">DRR0105</strain>
    </source>
</reference>
<dbReference type="PROSITE" id="PS50041">
    <property type="entry name" value="C_TYPE_LECTIN_2"/>
    <property type="match status" value="1"/>
</dbReference>
<dbReference type="InterPro" id="IPR016187">
    <property type="entry name" value="CTDL_fold"/>
</dbReference>
<dbReference type="InterPro" id="IPR016186">
    <property type="entry name" value="C-type_lectin-like/link_sf"/>
</dbReference>
<comment type="subcellular location">
    <subcellularLocation>
        <location evidence="1">Secreted</location>
    </subcellularLocation>
</comment>
<evidence type="ECO:0000313" key="7">
    <source>
        <dbReference type="Proteomes" id="UP001474421"/>
    </source>
</evidence>
<evidence type="ECO:0000256" key="1">
    <source>
        <dbReference type="ARBA" id="ARBA00004613"/>
    </source>
</evidence>